<dbReference type="InterPro" id="IPR052363">
    <property type="entry name" value="LPS_export_LptC"/>
</dbReference>
<dbReference type="HAMAP" id="MF_01915">
    <property type="entry name" value="LPS_assembly_LptC"/>
    <property type="match status" value="1"/>
</dbReference>
<evidence type="ECO:0000313" key="8">
    <source>
        <dbReference type="EMBL" id="PCS23333.1"/>
    </source>
</evidence>
<keyword evidence="3 6" id="KW-0812">Transmembrane</keyword>
<evidence type="ECO:0000256" key="6">
    <source>
        <dbReference type="HAMAP-Rule" id="MF_01915"/>
    </source>
</evidence>
<evidence type="ECO:0000256" key="4">
    <source>
        <dbReference type="ARBA" id="ARBA00022989"/>
    </source>
</evidence>
<keyword evidence="9" id="KW-1185">Reference proteome</keyword>
<dbReference type="InterPro" id="IPR026265">
    <property type="entry name" value="LptC"/>
</dbReference>
<evidence type="ECO:0000256" key="7">
    <source>
        <dbReference type="PIRNR" id="PIRNR028513"/>
    </source>
</evidence>
<proteinExistence type="inferred from homology"/>
<evidence type="ECO:0000313" key="9">
    <source>
        <dbReference type="Proteomes" id="UP000219020"/>
    </source>
</evidence>
<dbReference type="Pfam" id="PF06835">
    <property type="entry name" value="LptC"/>
    <property type="match status" value="1"/>
</dbReference>
<dbReference type="PANTHER" id="PTHR37481">
    <property type="entry name" value="LIPOPOLYSACCHARIDE EXPORT SYSTEM PROTEIN LPTC"/>
    <property type="match status" value="1"/>
</dbReference>
<dbReference type="InterPro" id="IPR010664">
    <property type="entry name" value="LipoPS_assembly_LptC-rel"/>
</dbReference>
<comment type="caution">
    <text evidence="8">The sequence shown here is derived from an EMBL/GenBank/DDBJ whole genome shotgun (WGS) entry which is preliminary data.</text>
</comment>
<comment type="subunit">
    <text evidence="6">Component of the lipopolysaccharide transport and assembly complex. Interacts with LptA and the LptBFG transporter complex.</text>
</comment>
<dbReference type="Gene3D" id="2.60.450.10">
    <property type="entry name" value="Lipopolysaccharide (LPS) transport protein A like domain"/>
    <property type="match status" value="1"/>
</dbReference>
<dbReference type="EMBL" id="NBYY01000010">
    <property type="protein sequence ID" value="PCS23333.1"/>
    <property type="molecule type" value="Genomic_DNA"/>
</dbReference>
<dbReference type="RefSeq" id="WP_097356075.1">
    <property type="nucleotide sequence ID" value="NZ_CAWNJE010000019.1"/>
</dbReference>
<evidence type="ECO:0000256" key="1">
    <source>
        <dbReference type="ARBA" id="ARBA00022475"/>
    </source>
</evidence>
<dbReference type="PANTHER" id="PTHR37481:SF1">
    <property type="entry name" value="LIPOPOLYSACCHARIDE EXPORT SYSTEM PROTEIN LPTC"/>
    <property type="match status" value="1"/>
</dbReference>
<organism evidence="8 9">
    <name type="scientific">Candidatus Enterovibrio escicola</name>
    <dbReference type="NCBI Taxonomy" id="1927127"/>
    <lineage>
        <taxon>Bacteria</taxon>
        <taxon>Pseudomonadati</taxon>
        <taxon>Pseudomonadota</taxon>
        <taxon>Gammaproteobacteria</taxon>
        <taxon>Vibrionales</taxon>
        <taxon>Vibrionaceae</taxon>
        <taxon>Enterovibrio</taxon>
    </lineage>
</organism>
<dbReference type="PIRSF" id="PIRSF028513">
    <property type="entry name" value="LptC"/>
    <property type="match status" value="1"/>
</dbReference>
<keyword evidence="1 6" id="KW-1003">Cell membrane</keyword>
<evidence type="ECO:0000256" key="3">
    <source>
        <dbReference type="ARBA" id="ARBA00022692"/>
    </source>
</evidence>
<dbReference type="GeneID" id="66951265"/>
<dbReference type="GO" id="GO:0005886">
    <property type="term" value="C:plasma membrane"/>
    <property type="evidence" value="ECO:0007669"/>
    <property type="project" value="UniProtKB-SubCell"/>
</dbReference>
<name>A0A2A5T5A1_9GAMM</name>
<keyword evidence="2 6" id="KW-0997">Cell inner membrane</keyword>
<dbReference type="NCBIfam" id="TIGR04409">
    <property type="entry name" value="LptC_YrbK"/>
    <property type="match status" value="1"/>
</dbReference>
<keyword evidence="5 6" id="KW-0472">Membrane</keyword>
<evidence type="ECO:0000256" key="2">
    <source>
        <dbReference type="ARBA" id="ARBA00022519"/>
    </source>
</evidence>
<accession>A0A2A5T5A1</accession>
<evidence type="ECO:0000256" key="5">
    <source>
        <dbReference type="ARBA" id="ARBA00023136"/>
    </source>
</evidence>
<reference evidence="9" key="1">
    <citation type="submission" date="2017-04" db="EMBL/GenBank/DDBJ databases">
        <title>Genome evolution of the luminous symbionts of deep sea anglerfish.</title>
        <authorList>
            <person name="Hendry T.A."/>
        </authorList>
    </citation>
    <scope>NUCLEOTIDE SEQUENCE [LARGE SCALE GENOMIC DNA]</scope>
</reference>
<protein>
    <recommendedName>
        <fullName evidence="6 7">Lipopolysaccharide export system protein LptC</fullName>
    </recommendedName>
</protein>
<comment type="subcellular location">
    <subcellularLocation>
        <location evidence="6">Cell inner membrane</location>
        <topology evidence="6">Single-pass membrane protein</topology>
    </subcellularLocation>
</comment>
<comment type="function">
    <text evidence="7">Required for the translocation of lipopolysaccharide (LPS) from the inner membrane to the outer membrane.</text>
</comment>
<gene>
    <name evidence="6" type="primary">lptC</name>
    <name evidence="8" type="ORF">BTN49_0929</name>
</gene>
<comment type="similarity">
    <text evidence="6 7">Belongs to the LptC family.</text>
</comment>
<dbReference type="GO" id="GO:0017089">
    <property type="term" value="F:glycolipid transfer activity"/>
    <property type="evidence" value="ECO:0007669"/>
    <property type="project" value="TreeGrafter"/>
</dbReference>
<dbReference type="Proteomes" id="UP000219020">
    <property type="component" value="Unassembled WGS sequence"/>
</dbReference>
<dbReference type="GO" id="GO:0030288">
    <property type="term" value="C:outer membrane-bounded periplasmic space"/>
    <property type="evidence" value="ECO:0007669"/>
    <property type="project" value="TreeGrafter"/>
</dbReference>
<keyword evidence="4 6" id="KW-1133">Transmembrane helix</keyword>
<comment type="function">
    <text evidence="6">Involved in the assembly of lipopolysaccharide (LPS). Required for the translocation of LPS from the inner membrane to the outer membrane. Facilitates the transfer of LPS from the inner membrane to the periplasmic protein LptA. Could be a docking site for LptA.</text>
</comment>
<dbReference type="GO" id="GO:0015221">
    <property type="term" value="F:lipopolysaccharide transmembrane transporter activity"/>
    <property type="evidence" value="ECO:0007669"/>
    <property type="project" value="InterPro"/>
</dbReference>
<dbReference type="GO" id="GO:0043165">
    <property type="term" value="P:Gram-negative-bacterium-type cell outer membrane assembly"/>
    <property type="evidence" value="ECO:0007669"/>
    <property type="project" value="UniProtKB-UniRule"/>
</dbReference>
<dbReference type="AlphaFoldDB" id="A0A2A5T5A1"/>
<sequence>MILRHLGRIALLVICGFTGHYLLSQYHLESEIKVKLDAEEPLFTADNIKSTRYNEHGMRSYTLNSIHVKHYQKLDETHFHKPTLWTYNDSTVEEWRIHSDFAVLDSSNYLNMTGHVRIFNLLPNARMAIIKVDKLTLNLTTRDFWSETETEITGVGFQIRGQRAKGNFISHQMELTDQVKSKYAPDIE</sequence>